<dbReference type="HAMAP" id="MF_00376">
    <property type="entry name" value="Dephospho_CoA_kinase"/>
    <property type="match status" value="1"/>
</dbReference>
<dbReference type="CDD" id="cd02022">
    <property type="entry name" value="DPCK"/>
    <property type="match status" value="1"/>
</dbReference>
<keyword evidence="2 5" id="KW-0547">Nucleotide-binding</keyword>
<dbReference type="InterPro" id="IPR001977">
    <property type="entry name" value="Depp_CoAkinase"/>
</dbReference>
<dbReference type="GO" id="GO:0005737">
    <property type="term" value="C:cytoplasm"/>
    <property type="evidence" value="ECO:0007669"/>
    <property type="project" value="UniProtKB-SubCell"/>
</dbReference>
<name>A0A2Z6DWH4_HYDTE</name>
<comment type="similarity">
    <text evidence="1 5">Belongs to the CoaE family.</text>
</comment>
<dbReference type="EMBL" id="AP018558">
    <property type="protein sequence ID" value="BBD76814.1"/>
    <property type="molecule type" value="Genomic_DNA"/>
</dbReference>
<dbReference type="InterPro" id="IPR027417">
    <property type="entry name" value="P-loop_NTPase"/>
</dbReference>
<keyword evidence="5 7" id="KW-0418">Kinase</keyword>
<dbReference type="PROSITE" id="PS51219">
    <property type="entry name" value="DPCK"/>
    <property type="match status" value="1"/>
</dbReference>
<comment type="subcellular location">
    <subcellularLocation>
        <location evidence="5">Cytoplasm</location>
    </subcellularLocation>
</comment>
<sequence>MTPKPYLVGLTGGIGSGKSTAAEHFAHLGAGVIDTDAIAHELTAANGAAIPAIRKAFGTQVLTPTGALDRAAMRALAFSDPAARKRLEAILHPMIRDIVTHRISALAPHHPYLILVVPLLVETGAYQTLIDRLLVVDCPQEQQISRVKARSGLPEEQIAAILAAQASRAERLAAAHDVIDNSGDRAYLEAQIEALHRQYLAAAGGTVAEGAAPGGVAAEGATRGAVR</sequence>
<evidence type="ECO:0000256" key="3">
    <source>
        <dbReference type="ARBA" id="ARBA00022840"/>
    </source>
</evidence>
<keyword evidence="4 5" id="KW-0173">Coenzyme A biosynthesis</keyword>
<dbReference type="GO" id="GO:0005524">
    <property type="term" value="F:ATP binding"/>
    <property type="evidence" value="ECO:0007669"/>
    <property type="project" value="UniProtKB-UniRule"/>
</dbReference>
<comment type="catalytic activity">
    <reaction evidence="5">
        <text>3'-dephospho-CoA + ATP = ADP + CoA + H(+)</text>
        <dbReference type="Rhea" id="RHEA:18245"/>
        <dbReference type="ChEBI" id="CHEBI:15378"/>
        <dbReference type="ChEBI" id="CHEBI:30616"/>
        <dbReference type="ChEBI" id="CHEBI:57287"/>
        <dbReference type="ChEBI" id="CHEBI:57328"/>
        <dbReference type="ChEBI" id="CHEBI:456216"/>
        <dbReference type="EC" id="2.7.1.24"/>
    </reaction>
</comment>
<evidence type="ECO:0000313" key="8">
    <source>
        <dbReference type="Proteomes" id="UP000262004"/>
    </source>
</evidence>
<keyword evidence="8" id="KW-1185">Reference proteome</keyword>
<dbReference type="EC" id="2.7.1.24" evidence="5 6"/>
<dbReference type="GO" id="GO:0015937">
    <property type="term" value="P:coenzyme A biosynthetic process"/>
    <property type="evidence" value="ECO:0007669"/>
    <property type="project" value="UniProtKB-UniRule"/>
</dbReference>
<evidence type="ECO:0000256" key="2">
    <source>
        <dbReference type="ARBA" id="ARBA00022741"/>
    </source>
</evidence>
<organism evidence="7 8">
    <name type="scientific">Hydrogenophilus thermoluteolus</name>
    <name type="common">Pseudomonas hydrogenothermophila</name>
    <dbReference type="NCBI Taxonomy" id="297"/>
    <lineage>
        <taxon>Bacteria</taxon>
        <taxon>Pseudomonadati</taxon>
        <taxon>Pseudomonadota</taxon>
        <taxon>Hydrogenophilia</taxon>
        <taxon>Hydrogenophilales</taxon>
        <taxon>Hydrogenophilaceae</taxon>
        <taxon>Hydrogenophilus</taxon>
    </lineage>
</organism>
<dbReference type="KEGG" id="htl:HPTL_0546"/>
<evidence type="ECO:0000256" key="5">
    <source>
        <dbReference type="HAMAP-Rule" id="MF_00376"/>
    </source>
</evidence>
<proteinExistence type="inferred from homology"/>
<comment type="function">
    <text evidence="5">Catalyzes the phosphorylation of the 3'-hydroxyl group of dephosphocoenzyme A to form coenzyme A.</text>
</comment>
<dbReference type="PANTHER" id="PTHR10695">
    <property type="entry name" value="DEPHOSPHO-COA KINASE-RELATED"/>
    <property type="match status" value="1"/>
</dbReference>
<dbReference type="Proteomes" id="UP000262004">
    <property type="component" value="Chromosome"/>
</dbReference>
<comment type="pathway">
    <text evidence="5">Cofactor biosynthesis; coenzyme A biosynthesis; CoA from (R)-pantothenate: step 5/5.</text>
</comment>
<evidence type="ECO:0000256" key="1">
    <source>
        <dbReference type="ARBA" id="ARBA00009018"/>
    </source>
</evidence>
<dbReference type="Gene3D" id="3.40.50.300">
    <property type="entry name" value="P-loop containing nucleotide triphosphate hydrolases"/>
    <property type="match status" value="1"/>
</dbReference>
<keyword evidence="5" id="KW-0808">Transferase</keyword>
<reference evidence="7 8" key="1">
    <citation type="submission" date="2018-04" db="EMBL/GenBank/DDBJ databases">
        <title>Complete genome sequence of Hydrogenophilus thermoluteolus TH-1.</title>
        <authorList>
            <person name="Arai H."/>
        </authorList>
    </citation>
    <scope>NUCLEOTIDE SEQUENCE [LARGE SCALE GENOMIC DNA]</scope>
    <source>
        <strain evidence="7 8">TH-1</strain>
    </source>
</reference>
<dbReference type="UniPathway" id="UPA00241">
    <property type="reaction ID" value="UER00356"/>
</dbReference>
<protein>
    <recommendedName>
        <fullName evidence="5 6">Dephospho-CoA kinase</fullName>
        <ecNumber evidence="5 6">2.7.1.24</ecNumber>
    </recommendedName>
    <alternativeName>
        <fullName evidence="5">Dephosphocoenzyme A kinase</fullName>
    </alternativeName>
</protein>
<dbReference type="GO" id="GO:0004140">
    <property type="term" value="F:dephospho-CoA kinase activity"/>
    <property type="evidence" value="ECO:0007669"/>
    <property type="project" value="UniProtKB-UniRule"/>
</dbReference>
<keyword evidence="5" id="KW-0963">Cytoplasm</keyword>
<feature type="binding site" evidence="5">
    <location>
        <begin position="15"/>
        <end position="20"/>
    </location>
    <ligand>
        <name>ATP</name>
        <dbReference type="ChEBI" id="CHEBI:30616"/>
    </ligand>
</feature>
<gene>
    <name evidence="5 7" type="primary">coaE</name>
    <name evidence="7" type="ORF">HPTL_0546</name>
</gene>
<dbReference type="NCBIfam" id="TIGR00152">
    <property type="entry name" value="dephospho-CoA kinase"/>
    <property type="match status" value="1"/>
</dbReference>
<evidence type="ECO:0000313" key="7">
    <source>
        <dbReference type="EMBL" id="BBD76814.1"/>
    </source>
</evidence>
<dbReference type="AlphaFoldDB" id="A0A2Z6DWH4"/>
<evidence type="ECO:0000256" key="6">
    <source>
        <dbReference type="NCBIfam" id="TIGR00152"/>
    </source>
</evidence>
<evidence type="ECO:0000256" key="4">
    <source>
        <dbReference type="ARBA" id="ARBA00022993"/>
    </source>
</evidence>
<dbReference type="SUPFAM" id="SSF52540">
    <property type="entry name" value="P-loop containing nucleoside triphosphate hydrolases"/>
    <property type="match status" value="1"/>
</dbReference>
<dbReference type="Pfam" id="PF01121">
    <property type="entry name" value="CoaE"/>
    <property type="match status" value="1"/>
</dbReference>
<accession>A0A2Z6DWH4</accession>
<dbReference type="OrthoDB" id="5298738at2"/>
<dbReference type="PANTHER" id="PTHR10695:SF46">
    <property type="entry name" value="BIFUNCTIONAL COENZYME A SYNTHASE-RELATED"/>
    <property type="match status" value="1"/>
</dbReference>
<keyword evidence="3 5" id="KW-0067">ATP-binding</keyword>
<dbReference type="RefSeq" id="WP_119334622.1">
    <property type="nucleotide sequence ID" value="NZ_AP018558.1"/>
</dbReference>